<evidence type="ECO:0000313" key="3">
    <source>
        <dbReference type="Proteomes" id="UP000579647"/>
    </source>
</evidence>
<evidence type="ECO:0000313" key="2">
    <source>
        <dbReference type="EMBL" id="MBB5491915.1"/>
    </source>
</evidence>
<accession>A0A840WJ55</accession>
<feature type="region of interest" description="Disordered" evidence="1">
    <location>
        <begin position="322"/>
        <end position="407"/>
    </location>
</feature>
<reference evidence="2 3" key="1">
    <citation type="submission" date="2020-08" db="EMBL/GenBank/DDBJ databases">
        <title>Sequencing the genomes of 1000 actinobacteria strains.</title>
        <authorList>
            <person name="Klenk H.-P."/>
        </authorList>
    </citation>
    <scope>NUCLEOTIDE SEQUENCE [LARGE SCALE GENOMIC DNA]</scope>
    <source>
        <strain evidence="2 3">DSM 44598</strain>
    </source>
</reference>
<dbReference type="AlphaFoldDB" id="A0A840WJ55"/>
<organism evidence="2 3">
    <name type="scientific">Nocardiopsis metallicus</name>
    <dbReference type="NCBI Taxonomy" id="179819"/>
    <lineage>
        <taxon>Bacteria</taxon>
        <taxon>Bacillati</taxon>
        <taxon>Actinomycetota</taxon>
        <taxon>Actinomycetes</taxon>
        <taxon>Streptosporangiales</taxon>
        <taxon>Nocardiopsidaceae</taxon>
        <taxon>Nocardiopsis</taxon>
    </lineage>
</organism>
<comment type="caution">
    <text evidence="2">The sequence shown here is derived from an EMBL/GenBank/DDBJ whole genome shotgun (WGS) entry which is preliminary data.</text>
</comment>
<protein>
    <submittedName>
        <fullName evidence="2">Uncharacterized protein</fullName>
    </submittedName>
</protein>
<dbReference type="RefSeq" id="WP_246420313.1">
    <property type="nucleotide sequence ID" value="NZ_JACHDO010000001.1"/>
</dbReference>
<sequence length="407" mass="43649">MSASVRISCAVMTHPRRAEAARRLAESLPELAPAVVVDPYPEGPPSTLRTSLAAWAAVPAWATHHLVLQDDAEPRPGLVEALTALVGAHPAEPVSLFCEWGSATATMARWAALGGYGLAECVDQYVPTVGILLPAATASELVAAVSPEGREEEPDDEALARFLERTGRAALVTVPNLVEHDGDLSLVGNGHRMGVRRSVLLRSRTDPPPDTRVLRAPSLVPFVSWRRARASAAVWDADRRRHSGHRSHVRTALADTGVPHADLVRELDGWLSSAPGRRLEGALGYGLLHELWLTATAVAAWAPLPEEALSDVSPPARKAMETLAPRGPAHGGTPGPEQPRYQPGPVRPPLVSLRLRHQNPRPRALTPSPDHPNHVRRNPARAGGRFRPPARAGQERVVSAPWGAAGW</sequence>
<name>A0A840WJ55_9ACTN</name>
<proteinExistence type="predicted"/>
<gene>
    <name evidence="2" type="ORF">HNR07_003052</name>
</gene>
<feature type="compositionally biased region" description="Low complexity" evidence="1">
    <location>
        <begin position="380"/>
        <end position="392"/>
    </location>
</feature>
<dbReference type="EMBL" id="JACHDO010000001">
    <property type="protein sequence ID" value="MBB5491915.1"/>
    <property type="molecule type" value="Genomic_DNA"/>
</dbReference>
<evidence type="ECO:0000256" key="1">
    <source>
        <dbReference type="SAM" id="MobiDB-lite"/>
    </source>
</evidence>
<dbReference type="Proteomes" id="UP000579647">
    <property type="component" value="Unassembled WGS sequence"/>
</dbReference>
<keyword evidence="3" id="KW-1185">Reference proteome</keyword>